<dbReference type="InterPro" id="IPR045590">
    <property type="entry name" value="DUF6463"/>
</dbReference>
<comment type="caution">
    <text evidence="2">The sequence shown here is derived from an EMBL/GenBank/DDBJ whole genome shotgun (WGS) entry which is preliminary data.</text>
</comment>
<reference evidence="2" key="1">
    <citation type="submission" date="2022-10" db="EMBL/GenBank/DDBJ databases">
        <title>Description of microaerobic benzene degrading bacteria.</title>
        <authorList>
            <person name="Bedics A."/>
            <person name="Tancsics A."/>
            <person name="Banerjee S."/>
        </authorList>
    </citation>
    <scope>NUCLEOTIDE SEQUENCE</scope>
    <source>
        <strain evidence="2">D2M1</strain>
    </source>
</reference>
<evidence type="ECO:0000313" key="3">
    <source>
        <dbReference type="Proteomes" id="UP001148932"/>
    </source>
</evidence>
<dbReference type="RefSeq" id="WP_274111446.1">
    <property type="nucleotide sequence ID" value="NZ_JAPCKI010000007.1"/>
</dbReference>
<keyword evidence="1" id="KW-0812">Transmembrane</keyword>
<name>A0ABT5RY49_9BURK</name>
<gene>
    <name evidence="2" type="ORF">OIN59_14360</name>
</gene>
<dbReference type="Proteomes" id="UP001148932">
    <property type="component" value="Unassembled WGS sequence"/>
</dbReference>
<feature type="transmembrane region" description="Helical" evidence="1">
    <location>
        <begin position="22"/>
        <end position="40"/>
    </location>
</feature>
<dbReference type="Pfam" id="PF20064">
    <property type="entry name" value="DUF6463"/>
    <property type="match status" value="1"/>
</dbReference>
<feature type="transmembrane region" description="Helical" evidence="1">
    <location>
        <begin position="103"/>
        <end position="123"/>
    </location>
</feature>
<dbReference type="EMBL" id="JAPCKI010000007">
    <property type="protein sequence ID" value="MDD2178617.1"/>
    <property type="molecule type" value="Genomic_DNA"/>
</dbReference>
<accession>A0ABT5RY49</accession>
<organism evidence="2 3">
    <name type="scientific">Acidovorax benzenivorans</name>
    <dbReference type="NCBI Taxonomy" id="2987520"/>
    <lineage>
        <taxon>Bacteria</taxon>
        <taxon>Pseudomonadati</taxon>
        <taxon>Pseudomonadota</taxon>
        <taxon>Betaproteobacteria</taxon>
        <taxon>Burkholderiales</taxon>
        <taxon>Comamonadaceae</taxon>
        <taxon>Acidovorax</taxon>
    </lineage>
</organism>
<proteinExistence type="predicted"/>
<sequence>MTTLPAPHHSAQRRRLASPWKGLWLMAVAVVHTIFAAVVFEPQLREIARRGVFNSVGTDPMAGAVAWFVLFGGVFALLGWAILRIERSAAPDPVSLRGLGVGLLALTLLGIVLMPSSGFWLVLPPALALCWSPR</sequence>
<keyword evidence="1" id="KW-0472">Membrane</keyword>
<evidence type="ECO:0000313" key="2">
    <source>
        <dbReference type="EMBL" id="MDD2178617.1"/>
    </source>
</evidence>
<feature type="transmembrane region" description="Helical" evidence="1">
    <location>
        <begin position="60"/>
        <end position="83"/>
    </location>
</feature>
<protein>
    <submittedName>
        <fullName evidence="2">DUF6463 family protein</fullName>
    </submittedName>
</protein>
<keyword evidence="1" id="KW-1133">Transmembrane helix</keyword>
<keyword evidence="3" id="KW-1185">Reference proteome</keyword>
<evidence type="ECO:0000256" key="1">
    <source>
        <dbReference type="SAM" id="Phobius"/>
    </source>
</evidence>